<accession>A0A285VW03</accession>
<keyword evidence="1" id="KW-0812">Transmembrane</keyword>
<organism evidence="2 3">
    <name type="scientific">Ornithinimicrobium cerasi</name>
    <dbReference type="NCBI Taxonomy" id="2248773"/>
    <lineage>
        <taxon>Bacteria</taxon>
        <taxon>Bacillati</taxon>
        <taxon>Actinomycetota</taxon>
        <taxon>Actinomycetes</taxon>
        <taxon>Micrococcales</taxon>
        <taxon>Ornithinimicrobiaceae</taxon>
        <taxon>Ornithinimicrobium</taxon>
    </lineage>
</organism>
<dbReference type="AlphaFoldDB" id="A0A285VW03"/>
<protein>
    <submittedName>
        <fullName evidence="2">Uncharacterized protein</fullName>
    </submittedName>
</protein>
<proteinExistence type="predicted"/>
<dbReference type="RefSeq" id="WP_097189325.1">
    <property type="nucleotide sequence ID" value="NZ_OBQK01000023.1"/>
</dbReference>
<dbReference type="EMBL" id="OBQK01000023">
    <property type="protein sequence ID" value="SOC58143.1"/>
    <property type="molecule type" value="Genomic_DNA"/>
</dbReference>
<keyword evidence="1" id="KW-0472">Membrane</keyword>
<feature type="transmembrane region" description="Helical" evidence="1">
    <location>
        <begin position="6"/>
        <end position="28"/>
    </location>
</feature>
<feature type="transmembrane region" description="Helical" evidence="1">
    <location>
        <begin position="49"/>
        <end position="68"/>
    </location>
</feature>
<keyword evidence="1" id="KW-1133">Transmembrane helix</keyword>
<evidence type="ECO:0000313" key="2">
    <source>
        <dbReference type="EMBL" id="SOC58143.1"/>
    </source>
</evidence>
<evidence type="ECO:0000256" key="1">
    <source>
        <dbReference type="SAM" id="Phobius"/>
    </source>
</evidence>
<reference evidence="3" key="1">
    <citation type="submission" date="2017-08" db="EMBL/GenBank/DDBJ databases">
        <authorList>
            <person name="Varghese N."/>
            <person name="Submissions S."/>
        </authorList>
    </citation>
    <scope>NUCLEOTIDE SEQUENCE [LARGE SCALE GENOMIC DNA]</scope>
    <source>
        <strain evidence="3">USBA17B2</strain>
    </source>
</reference>
<dbReference type="Proteomes" id="UP000219688">
    <property type="component" value="Unassembled WGS sequence"/>
</dbReference>
<name>A0A285VW03_9MICO</name>
<evidence type="ECO:0000313" key="3">
    <source>
        <dbReference type="Proteomes" id="UP000219688"/>
    </source>
</evidence>
<sequence>MDAPAYLFSWPLLLVSLALVALGLVTWTGANRALVLRAWPSPTMHLAPLYLGVAGLLATLSPLAPAWLGTLMLLLALVSFAVGVVAVVWLPALLKPRWLRDAPAWKDRYDVRSR</sequence>
<gene>
    <name evidence="2" type="ORF">SAMN05421879_1237</name>
</gene>
<feature type="transmembrane region" description="Helical" evidence="1">
    <location>
        <begin position="74"/>
        <end position="94"/>
    </location>
</feature>
<keyword evidence="3" id="KW-1185">Reference proteome</keyword>